<feature type="non-terminal residue" evidence="1">
    <location>
        <position position="1078"/>
    </location>
</feature>
<sequence>MDESVTVLDEAKADNLYPALFQCFTIILCGYIAGRLNVVSQTESKGIGTFVGTFALPSLIFLSLARLDFTTVNWTFLLAILLAKGIVFFSVMIVTIMVSKPVNLVNAIYENTHPEYALYLYLMAPISLAILNPVAFVLMEIKKQRDNAQIITTTPEGERQSDLCKFKLLRQIIKGIALNPVLVMTVLGIIGNIAFKHQLSIYIELLLKDSPTSSNERKCQRPPGRRQRVGDILVINLRIFIWNYSYCASSQVISINKDYADQMKKFGFHLSIVSLVVLVWVLTVFVVTKKYKRMPHRLTLFAASNKRRMGRTTSADRPVMVGAAPANFVHFQHSRGPCFVVTLWPVLGFVAWGAAGVMSAVLLATRPQSLQLDRKAIDAIRLAQFASLSTDLAADSPDETSGLVDNVEPVSNTQSVTQIGCYGTITASPSSTANGCCGNDTHCETSVKHRCGGSGPCQYLSELERAAGALGLLPPEQSRGRGGQLLKHTSITYTTWQMMRSDESGVFVEIEFLDIAATYGQALVIFVLFGLDPEEMLIPAVRYFKKQWHGADTVILPSIEDLSFETKHVCDQFIMHHLDRCKETIAKDTSCGLAKDEAEAVTYGKHLLDGRLISHVNNAHHFSNSPLLYTFKNILDSVIFKKWSNKYKILKLCELREKDTTCIIVGTLFKLQELKPSILKQLSDQLEIIPQPSRFLKKVLKMKMAYSRLRIFVGLAVTYKNHCLHLTPISGLFVSHSNEMTVTESNVISSVDSVDSFCAAVSSVAPLDIMPGCNDPAGVMLPQKPLHYCVFKFALSLTLSYTEVTLASSSEKLSNSLRMSASIWDWTLASADGLLTTEECSLLLETDLLDNDDILKTFPNAATKIESGEFHLQDDVSSLYPPSPPEAKPSRAELASDLLQQLENQCKQENIFSNWLEEKVDLPIFENITHAAEVVEPPLVYAALPAPGPQPTEELLREFESVYGAVELTHLTPPQSPPGPATQLLLSYAQQAQCAPLPAPAPAPAEPWAAPLPLPLAVPAEYDRELQVVEELVRHRASQLASPQPSGDSVSPRSSPPSSPRSSTDEEWSLPAGGGRPK</sequence>
<dbReference type="EMBL" id="CM046108">
    <property type="protein sequence ID" value="KAI8426332.1"/>
    <property type="molecule type" value="Genomic_DNA"/>
</dbReference>
<evidence type="ECO:0000313" key="1">
    <source>
        <dbReference type="EMBL" id="KAI8426332.1"/>
    </source>
</evidence>
<gene>
    <name evidence="1" type="ORF">MSG28_005195</name>
</gene>
<evidence type="ECO:0000313" key="2">
    <source>
        <dbReference type="Proteomes" id="UP001064048"/>
    </source>
</evidence>
<proteinExistence type="predicted"/>
<reference evidence="1 2" key="1">
    <citation type="journal article" date="2022" name="Genome Biol. Evol.">
        <title>The Spruce Budworm Genome: Reconstructing the Evolutionary History of Antifreeze Proteins.</title>
        <authorList>
            <person name="Beliveau C."/>
            <person name="Gagne P."/>
            <person name="Picq S."/>
            <person name="Vernygora O."/>
            <person name="Keeling C.I."/>
            <person name="Pinkney K."/>
            <person name="Doucet D."/>
            <person name="Wen F."/>
            <person name="Johnston J.S."/>
            <person name="Maaroufi H."/>
            <person name="Boyle B."/>
            <person name="Laroche J."/>
            <person name="Dewar K."/>
            <person name="Juretic N."/>
            <person name="Blackburn G."/>
            <person name="Nisole A."/>
            <person name="Brunet B."/>
            <person name="Brandao M."/>
            <person name="Lumley L."/>
            <person name="Duan J."/>
            <person name="Quan G."/>
            <person name="Lucarotti C.J."/>
            <person name="Roe A.D."/>
            <person name="Sperling F.A.H."/>
            <person name="Levesque R.C."/>
            <person name="Cusson M."/>
        </authorList>
    </citation>
    <scope>NUCLEOTIDE SEQUENCE [LARGE SCALE GENOMIC DNA]</scope>
    <source>
        <strain evidence="1">Glfc:IPQL:Cfum</strain>
    </source>
</reference>
<organism evidence="1 2">
    <name type="scientific">Choristoneura fumiferana</name>
    <name type="common">Spruce budworm moth</name>
    <name type="synonym">Archips fumiferana</name>
    <dbReference type="NCBI Taxonomy" id="7141"/>
    <lineage>
        <taxon>Eukaryota</taxon>
        <taxon>Metazoa</taxon>
        <taxon>Ecdysozoa</taxon>
        <taxon>Arthropoda</taxon>
        <taxon>Hexapoda</taxon>
        <taxon>Insecta</taxon>
        <taxon>Pterygota</taxon>
        <taxon>Neoptera</taxon>
        <taxon>Endopterygota</taxon>
        <taxon>Lepidoptera</taxon>
        <taxon>Glossata</taxon>
        <taxon>Ditrysia</taxon>
        <taxon>Tortricoidea</taxon>
        <taxon>Tortricidae</taxon>
        <taxon>Tortricinae</taxon>
        <taxon>Choristoneura</taxon>
    </lineage>
</organism>
<protein>
    <submittedName>
        <fullName evidence="1">Uncharacterized protein</fullName>
    </submittedName>
</protein>
<comment type="caution">
    <text evidence="1">The sequence shown here is derived from an EMBL/GenBank/DDBJ whole genome shotgun (WGS) entry which is preliminary data.</text>
</comment>
<dbReference type="Proteomes" id="UP001064048">
    <property type="component" value="Chromosome 8"/>
</dbReference>
<keyword evidence="2" id="KW-1185">Reference proteome</keyword>
<name>A0ACC0JQQ6_CHOFU</name>
<accession>A0ACC0JQQ6</accession>